<keyword evidence="1" id="KW-0802">TPR repeat</keyword>
<sequence length="335" mass="37374">MTDEEILADADSRRDNDPNGARDQYTRLLDTPLASRARLGLGILYSKRGLFDKAAAQLHVAAEDPMILPRVQVELGGVELRQGNVSAARDFARKALKLAPGYNLAEKLLAKATPPDEIKPAQEPPASATVADIMSKKDLTVADLEGAPGDLKWGHRPVWWCPPGVGGGGLRTAALLGLLAIPVVWFALQSSQGPHWVALANRLLWAAWPPLLLFTGVWAVLRWWTTWYVVYERRIEVHAGVLFRTRRGIWLYDVERPVYSRSNPWQTLTHTATVIIESEKLPARSLGFFFNYQKAGGWGQLKLVGFGNRARTDKLVTYLTRQILHERRAVKATFV</sequence>
<evidence type="ECO:0000256" key="1">
    <source>
        <dbReference type="PROSITE-ProRule" id="PRU00339"/>
    </source>
</evidence>
<feature type="transmembrane region" description="Helical" evidence="3">
    <location>
        <begin position="173"/>
        <end position="191"/>
    </location>
</feature>
<dbReference type="InterPro" id="IPR005182">
    <property type="entry name" value="YdbS-like_PH"/>
</dbReference>
<proteinExistence type="predicted"/>
<keyword evidence="6" id="KW-1185">Reference proteome</keyword>
<keyword evidence="3" id="KW-1133">Transmembrane helix</keyword>
<dbReference type="SUPFAM" id="SSF48452">
    <property type="entry name" value="TPR-like"/>
    <property type="match status" value="1"/>
</dbReference>
<feature type="region of interest" description="Disordered" evidence="2">
    <location>
        <begin position="1"/>
        <end position="24"/>
    </location>
</feature>
<dbReference type="RefSeq" id="WP_132119003.1">
    <property type="nucleotide sequence ID" value="NZ_SLWS01000005.1"/>
</dbReference>
<feature type="transmembrane region" description="Helical" evidence="3">
    <location>
        <begin position="203"/>
        <end position="224"/>
    </location>
</feature>
<dbReference type="Pfam" id="PF13432">
    <property type="entry name" value="TPR_16"/>
    <property type="match status" value="2"/>
</dbReference>
<keyword evidence="3" id="KW-0472">Membrane</keyword>
<name>A0A4R2JHX3_9PSEU</name>
<feature type="domain" description="YdbS-like PH" evidence="4">
    <location>
        <begin position="223"/>
        <end position="278"/>
    </location>
</feature>
<evidence type="ECO:0000313" key="6">
    <source>
        <dbReference type="Proteomes" id="UP000295680"/>
    </source>
</evidence>
<dbReference type="InterPro" id="IPR019734">
    <property type="entry name" value="TPR_rpt"/>
</dbReference>
<protein>
    <submittedName>
        <fullName evidence="5">PH (Pleckstrin Homology) domain-containing protein</fullName>
    </submittedName>
</protein>
<dbReference type="OrthoDB" id="8535852at2"/>
<evidence type="ECO:0000313" key="5">
    <source>
        <dbReference type="EMBL" id="TCO58327.1"/>
    </source>
</evidence>
<evidence type="ECO:0000256" key="3">
    <source>
        <dbReference type="SAM" id="Phobius"/>
    </source>
</evidence>
<evidence type="ECO:0000256" key="2">
    <source>
        <dbReference type="SAM" id="MobiDB-lite"/>
    </source>
</evidence>
<dbReference type="Gene3D" id="1.25.40.10">
    <property type="entry name" value="Tetratricopeptide repeat domain"/>
    <property type="match status" value="1"/>
</dbReference>
<dbReference type="EMBL" id="SLWS01000005">
    <property type="protein sequence ID" value="TCO58327.1"/>
    <property type="molecule type" value="Genomic_DNA"/>
</dbReference>
<reference evidence="5 6" key="1">
    <citation type="submission" date="2019-03" db="EMBL/GenBank/DDBJ databases">
        <title>Genomic Encyclopedia of Type Strains, Phase IV (KMG-IV): sequencing the most valuable type-strain genomes for metagenomic binning, comparative biology and taxonomic classification.</title>
        <authorList>
            <person name="Goeker M."/>
        </authorList>
    </citation>
    <scope>NUCLEOTIDE SEQUENCE [LARGE SCALE GENOMIC DNA]</scope>
    <source>
        <strain evidence="5 6">DSM 45934</strain>
    </source>
</reference>
<dbReference type="Proteomes" id="UP000295680">
    <property type="component" value="Unassembled WGS sequence"/>
</dbReference>
<dbReference type="AlphaFoldDB" id="A0A4R2JHX3"/>
<organism evidence="5 6">
    <name type="scientific">Actinocrispum wychmicini</name>
    <dbReference type="NCBI Taxonomy" id="1213861"/>
    <lineage>
        <taxon>Bacteria</taxon>
        <taxon>Bacillati</taxon>
        <taxon>Actinomycetota</taxon>
        <taxon>Actinomycetes</taxon>
        <taxon>Pseudonocardiales</taxon>
        <taxon>Pseudonocardiaceae</taxon>
        <taxon>Actinocrispum</taxon>
    </lineage>
</organism>
<dbReference type="Pfam" id="PF03703">
    <property type="entry name" value="bPH_2"/>
    <property type="match status" value="1"/>
</dbReference>
<feature type="repeat" description="TPR" evidence="1">
    <location>
        <begin position="69"/>
        <end position="102"/>
    </location>
</feature>
<keyword evidence="3" id="KW-0812">Transmembrane</keyword>
<dbReference type="PROSITE" id="PS50005">
    <property type="entry name" value="TPR"/>
    <property type="match status" value="1"/>
</dbReference>
<evidence type="ECO:0000259" key="4">
    <source>
        <dbReference type="Pfam" id="PF03703"/>
    </source>
</evidence>
<accession>A0A4R2JHX3</accession>
<gene>
    <name evidence="5" type="ORF">EV192_105392</name>
</gene>
<comment type="caution">
    <text evidence="5">The sequence shown here is derived from an EMBL/GenBank/DDBJ whole genome shotgun (WGS) entry which is preliminary data.</text>
</comment>
<dbReference type="InterPro" id="IPR011990">
    <property type="entry name" value="TPR-like_helical_dom_sf"/>
</dbReference>